<dbReference type="Proteomes" id="UP001140560">
    <property type="component" value="Unassembled WGS sequence"/>
</dbReference>
<dbReference type="InterPro" id="IPR052895">
    <property type="entry name" value="HetReg/Transcr_Mod"/>
</dbReference>
<name>A0A9W9CQ56_9PLEO</name>
<comment type="caution">
    <text evidence="2">The sequence shown here is derived from an EMBL/GenBank/DDBJ whole genome shotgun (WGS) entry which is preliminary data.</text>
</comment>
<feature type="domain" description="Heterokaryon incompatibility" evidence="1">
    <location>
        <begin position="2"/>
        <end position="125"/>
    </location>
</feature>
<organism evidence="2 3">
    <name type="scientific">Neocucurbitaria cava</name>
    <dbReference type="NCBI Taxonomy" id="798079"/>
    <lineage>
        <taxon>Eukaryota</taxon>
        <taxon>Fungi</taxon>
        <taxon>Dikarya</taxon>
        <taxon>Ascomycota</taxon>
        <taxon>Pezizomycotina</taxon>
        <taxon>Dothideomycetes</taxon>
        <taxon>Pleosporomycetidae</taxon>
        <taxon>Pleosporales</taxon>
        <taxon>Pleosporineae</taxon>
        <taxon>Cucurbitariaceae</taxon>
        <taxon>Neocucurbitaria</taxon>
    </lineage>
</organism>
<dbReference type="Pfam" id="PF26639">
    <property type="entry name" value="Het-6_barrel"/>
    <property type="match status" value="1"/>
</dbReference>
<protein>
    <recommendedName>
        <fullName evidence="1">Heterokaryon incompatibility domain-containing protein</fullName>
    </recommendedName>
</protein>
<dbReference type="EMBL" id="JAPEUY010000004">
    <property type="protein sequence ID" value="KAJ4374357.1"/>
    <property type="molecule type" value="Genomic_DNA"/>
</dbReference>
<evidence type="ECO:0000259" key="1">
    <source>
        <dbReference type="Pfam" id="PF06985"/>
    </source>
</evidence>
<proteinExistence type="predicted"/>
<dbReference type="Pfam" id="PF06985">
    <property type="entry name" value="HET"/>
    <property type="match status" value="1"/>
</dbReference>
<evidence type="ECO:0000313" key="2">
    <source>
        <dbReference type="EMBL" id="KAJ4374357.1"/>
    </source>
</evidence>
<reference evidence="2" key="1">
    <citation type="submission" date="2022-10" db="EMBL/GenBank/DDBJ databases">
        <title>Tapping the CABI collections for fungal endophytes: first genome assemblies for Collariella, Neodidymelliopsis, Ascochyta clinopodiicola, Didymella pomorum, Didymosphaeria variabile, Neocosmospora piperis and Neocucurbitaria cava.</title>
        <authorList>
            <person name="Hill R."/>
        </authorList>
    </citation>
    <scope>NUCLEOTIDE SEQUENCE</scope>
    <source>
        <strain evidence="2">IMI 356814</strain>
    </source>
</reference>
<dbReference type="PANTHER" id="PTHR24148:SF73">
    <property type="entry name" value="HET DOMAIN PROTEIN (AFU_ORTHOLOGUE AFUA_8G01020)"/>
    <property type="match status" value="1"/>
</dbReference>
<accession>A0A9W9CQ56</accession>
<keyword evidence="3" id="KW-1185">Reference proteome</keyword>
<dbReference type="InterPro" id="IPR010730">
    <property type="entry name" value="HET"/>
</dbReference>
<evidence type="ECO:0000313" key="3">
    <source>
        <dbReference type="Proteomes" id="UP001140560"/>
    </source>
</evidence>
<gene>
    <name evidence="2" type="ORF">N0V83_003098</name>
</gene>
<dbReference type="AlphaFoldDB" id="A0A9W9CQ56"/>
<sequence length="538" mass="59748">MKWLWIDAICIDQSNLEERASQVAMMKDIYSNASGVVIWLGDSDVRLEAALVAIYAISKKFQADTGMAAACIVGPDGLRLDPTSIEHLQSYGLFEILSNTPENIYKLLAHLFALPWFRRVWVLQEAFAHSKITVRLGEHKLPWGSVILAALWASGFTRTYTAMSASEHRVERTIDRGYLPELWLGLLHTRPVRGLSILELVSRARDFEASDPRDKVFALLGLANDVGAHESRAAGLRPDYTKTKGEVYAAFAKDLIMTSGCLDVLALVNTFAPRDQRQDSPSWMPDLDVPIATIRGLGFPRKYNAGFSTKADMHHVTGPSDDPRSLMLTGFGVDRVHYVTKSILTFSRNLKVYIDSTTEAVTELWKTYARFNRLHASEEALLYAYIELVTATGFAMPTAFPTYPLGRIVPPREVPSIIADFAAYWSSVEPSFSSFGDRLGSHLRQLAEAADAEQFGVLAGKACHERKFFITAEGRIGLCPTDAQEGDEVVILYGGSVPYVLRETGAGCWTFVGECFVDGIMFGEAEKFRRPAQVFHLL</sequence>
<dbReference type="OrthoDB" id="5386682at2759"/>
<dbReference type="PANTHER" id="PTHR24148">
    <property type="entry name" value="ANKYRIN REPEAT DOMAIN-CONTAINING PROTEIN 39 HOMOLOG-RELATED"/>
    <property type="match status" value="1"/>
</dbReference>